<protein>
    <submittedName>
        <fullName evidence="1">Bacillithiol biosynthesis deacetylase BshB1</fullName>
    </submittedName>
</protein>
<name>A0A243WHV7_9BACT</name>
<dbReference type="OrthoDB" id="9778719at2"/>
<dbReference type="GO" id="GO:0071793">
    <property type="term" value="P:bacillithiol biosynthetic process"/>
    <property type="evidence" value="ECO:0007669"/>
    <property type="project" value="InterPro"/>
</dbReference>
<sequence length="240" mass="26768">MKLDLLMIAAHPDDAELGCAGTLLRHAAAGRRIGVVDLTRGELGTRGSAALRDQEAQEAARLLGLHVRENLGMRDGFFANDEAHQLRVVEVIRRFQPEIILTNPNVDRHPDHGRAADLVHDAAFLAGLVKVQTEWDGAPQAPWRPRLLLQAIHHSYVRPDVVMDITSFWDQKLAALTAFKSQFYHPDYTSNEANTHISTPNFLRILEARAQELGCYIGATYGEGFTCRRPFGLADLFLLQ</sequence>
<dbReference type="RefSeq" id="WP_086592700.1">
    <property type="nucleotide sequence ID" value="NZ_MTSE01000002.1"/>
</dbReference>
<dbReference type="EMBL" id="MTSE01000002">
    <property type="protein sequence ID" value="OUJ75153.1"/>
    <property type="molecule type" value="Genomic_DNA"/>
</dbReference>
<dbReference type="PANTHER" id="PTHR12993:SF30">
    <property type="entry name" value="N-ACETYL-ALPHA-D-GLUCOSAMINYL L-MALATE DEACETYLASE 1"/>
    <property type="match status" value="1"/>
</dbReference>
<dbReference type="SUPFAM" id="SSF102588">
    <property type="entry name" value="LmbE-like"/>
    <property type="match status" value="1"/>
</dbReference>
<dbReference type="AlphaFoldDB" id="A0A243WHV7"/>
<organism evidence="1 2">
    <name type="scientific">Hymenobacter crusticola</name>
    <dbReference type="NCBI Taxonomy" id="1770526"/>
    <lineage>
        <taxon>Bacteria</taxon>
        <taxon>Pseudomonadati</taxon>
        <taxon>Bacteroidota</taxon>
        <taxon>Cytophagia</taxon>
        <taxon>Cytophagales</taxon>
        <taxon>Hymenobacteraceae</taxon>
        <taxon>Hymenobacter</taxon>
    </lineage>
</organism>
<dbReference type="InterPro" id="IPR003737">
    <property type="entry name" value="GlcNAc_PI_deacetylase-related"/>
</dbReference>
<comment type="caution">
    <text evidence="1">The sequence shown here is derived from an EMBL/GenBank/DDBJ whole genome shotgun (WGS) entry which is preliminary data.</text>
</comment>
<dbReference type="Proteomes" id="UP000194873">
    <property type="component" value="Unassembled WGS sequence"/>
</dbReference>
<dbReference type="NCBIfam" id="TIGR04001">
    <property type="entry name" value="thiol_BshB1"/>
    <property type="match status" value="1"/>
</dbReference>
<gene>
    <name evidence="1" type="ORF">BXP70_03765</name>
</gene>
<dbReference type="GO" id="GO:0016811">
    <property type="term" value="F:hydrolase activity, acting on carbon-nitrogen (but not peptide) bonds, in linear amides"/>
    <property type="evidence" value="ECO:0007669"/>
    <property type="project" value="TreeGrafter"/>
</dbReference>
<evidence type="ECO:0000313" key="2">
    <source>
        <dbReference type="Proteomes" id="UP000194873"/>
    </source>
</evidence>
<keyword evidence="2" id="KW-1185">Reference proteome</keyword>
<accession>A0A243WHV7</accession>
<dbReference type="GO" id="GO:0019213">
    <property type="term" value="F:deacetylase activity"/>
    <property type="evidence" value="ECO:0007669"/>
    <property type="project" value="InterPro"/>
</dbReference>
<proteinExistence type="predicted"/>
<reference evidence="1 2" key="1">
    <citation type="submission" date="2017-01" db="EMBL/GenBank/DDBJ databases">
        <title>A new Hymenobacter.</title>
        <authorList>
            <person name="Liang Y."/>
            <person name="Feng F."/>
        </authorList>
    </citation>
    <scope>NUCLEOTIDE SEQUENCE [LARGE SCALE GENOMIC DNA]</scope>
    <source>
        <strain evidence="1">MIMBbqt21</strain>
    </source>
</reference>
<dbReference type="InterPro" id="IPR023842">
    <property type="entry name" value="Bacillithiol_biosynth_BshB1"/>
</dbReference>
<dbReference type="PANTHER" id="PTHR12993">
    <property type="entry name" value="N-ACETYLGLUCOSAMINYL-PHOSPHATIDYLINOSITOL DE-N-ACETYLASE-RELATED"/>
    <property type="match status" value="1"/>
</dbReference>
<dbReference type="InterPro" id="IPR024078">
    <property type="entry name" value="LmbE-like_dom_sf"/>
</dbReference>
<dbReference type="Gene3D" id="3.40.50.10320">
    <property type="entry name" value="LmbE-like"/>
    <property type="match status" value="1"/>
</dbReference>
<dbReference type="Pfam" id="PF02585">
    <property type="entry name" value="PIG-L"/>
    <property type="match status" value="1"/>
</dbReference>
<evidence type="ECO:0000313" key="1">
    <source>
        <dbReference type="EMBL" id="OUJ75153.1"/>
    </source>
</evidence>